<evidence type="ECO:0000313" key="1">
    <source>
        <dbReference type="EMBL" id="CAF0882038.1"/>
    </source>
</evidence>
<gene>
    <name evidence="2" type="ORF">JXQ802_LOCUS11328</name>
    <name evidence="1" type="ORF">PYM288_LOCUS8587</name>
</gene>
<dbReference type="Proteomes" id="UP000663870">
    <property type="component" value="Unassembled WGS sequence"/>
</dbReference>
<dbReference type="AlphaFoldDB" id="A0A814CLZ5"/>
<dbReference type="EMBL" id="CAJNOH010000116">
    <property type="protein sequence ID" value="CAF0882038.1"/>
    <property type="molecule type" value="Genomic_DNA"/>
</dbReference>
<dbReference type="Proteomes" id="UP000663854">
    <property type="component" value="Unassembled WGS sequence"/>
</dbReference>
<name>A0A814CLZ5_9BILA</name>
<protein>
    <submittedName>
        <fullName evidence="2">Uncharacterized protein</fullName>
    </submittedName>
</protein>
<keyword evidence="3" id="KW-1185">Reference proteome</keyword>
<proteinExistence type="predicted"/>
<sequence>MLYIQQFQYNRQDYLRQYQRIHLLVNENFLLSSNQYNKKFPHISRPTTLNVGYSHNQTLFFLPSITSLNMDDVRSQSASLWSDHASNKSTIEHRTKTGNKDSMANLHKSSIADYNRKISNENNEKFSTFTRRQVYSNVYRLAQSTTIGNQLSTSVLLPNSIPTKSDRPTTAPLIFEKNIHKTVSEKFKSAMLSRSPTPLRNARLIDSSDIYDNSTNSLYYEVKSTVFKNDNPFMQQSSHINTNSCHNFLDSPIDTNSHNTTTINNDDESQIHYRSSQYEINGFQHIAKLGSWQHSSKNREIVSCEKSKEIEHEEEISKDIDQPSLNSSLSSSTTTIYKYKSPFSEEYDNIISLYAQCQTNNNINEFNLRDFYRDVKTRFEPETNTKPVFEKCLKLARLQANTIKWEQRRRQNLIIYNRLIKNGTFDNNILNSNGIYSSKINNEKDIRDINELKRELRCNECKRLACLGNCAPGNEYHQYKRFPFSSLSNIRDQNRTRLNLRTQRSTIDLRPYTTQQTTRETKFKFEQTNTNPIVVVPLMENELQTKRSHKKLTHRYLSNKSLRSQRRETLTVISTPKISS</sequence>
<reference evidence="2" key="1">
    <citation type="submission" date="2021-02" db="EMBL/GenBank/DDBJ databases">
        <authorList>
            <person name="Nowell W R."/>
        </authorList>
    </citation>
    <scope>NUCLEOTIDE SEQUENCE</scope>
</reference>
<evidence type="ECO:0000313" key="3">
    <source>
        <dbReference type="Proteomes" id="UP000663870"/>
    </source>
</evidence>
<evidence type="ECO:0000313" key="2">
    <source>
        <dbReference type="EMBL" id="CAF0944205.1"/>
    </source>
</evidence>
<organism evidence="2 3">
    <name type="scientific">Rotaria sordida</name>
    <dbReference type="NCBI Taxonomy" id="392033"/>
    <lineage>
        <taxon>Eukaryota</taxon>
        <taxon>Metazoa</taxon>
        <taxon>Spiralia</taxon>
        <taxon>Gnathifera</taxon>
        <taxon>Rotifera</taxon>
        <taxon>Eurotatoria</taxon>
        <taxon>Bdelloidea</taxon>
        <taxon>Philodinida</taxon>
        <taxon>Philodinidae</taxon>
        <taxon>Rotaria</taxon>
    </lineage>
</organism>
<accession>A0A814CLZ5</accession>
<comment type="caution">
    <text evidence="2">The sequence shown here is derived from an EMBL/GenBank/DDBJ whole genome shotgun (WGS) entry which is preliminary data.</text>
</comment>
<dbReference type="EMBL" id="CAJNOL010000223">
    <property type="protein sequence ID" value="CAF0944205.1"/>
    <property type="molecule type" value="Genomic_DNA"/>
</dbReference>